<dbReference type="FunFam" id="1.10.630.10:FF:000042">
    <property type="entry name" value="Cytochrome P450"/>
    <property type="match status" value="1"/>
</dbReference>
<dbReference type="GO" id="GO:0020037">
    <property type="term" value="F:heme binding"/>
    <property type="evidence" value="ECO:0007669"/>
    <property type="project" value="InterPro"/>
</dbReference>
<evidence type="ECO:0000256" key="11">
    <source>
        <dbReference type="ARBA" id="ARBA00023033"/>
    </source>
</evidence>
<protein>
    <recommendedName>
        <fullName evidence="19">Cytochrome P450</fullName>
    </recommendedName>
</protein>
<keyword evidence="10 13" id="KW-0408">Iron</keyword>
<dbReference type="Proteomes" id="UP000625711">
    <property type="component" value="Unassembled WGS sequence"/>
</dbReference>
<evidence type="ECO:0000256" key="7">
    <source>
        <dbReference type="ARBA" id="ARBA00022824"/>
    </source>
</evidence>
<dbReference type="AlphaFoldDB" id="A0A834IUU8"/>
<feature type="transmembrane region" description="Helical" evidence="15">
    <location>
        <begin position="212"/>
        <end position="231"/>
    </location>
</feature>
<dbReference type="PANTHER" id="PTHR24292">
    <property type="entry name" value="CYTOCHROME P450"/>
    <property type="match status" value="1"/>
</dbReference>
<evidence type="ECO:0000256" key="6">
    <source>
        <dbReference type="ARBA" id="ARBA00022723"/>
    </source>
</evidence>
<evidence type="ECO:0000256" key="9">
    <source>
        <dbReference type="ARBA" id="ARBA00023002"/>
    </source>
</evidence>
<feature type="transmembrane region" description="Helical" evidence="15">
    <location>
        <begin position="319"/>
        <end position="339"/>
    </location>
</feature>
<dbReference type="PROSITE" id="PS00086">
    <property type="entry name" value="CYTOCHROME_P450"/>
    <property type="match status" value="1"/>
</dbReference>
<dbReference type="PANTHER" id="PTHR24292:SF54">
    <property type="entry name" value="CYP9F3-RELATED"/>
    <property type="match status" value="1"/>
</dbReference>
<evidence type="ECO:0008006" key="19">
    <source>
        <dbReference type="Google" id="ProtNLM"/>
    </source>
</evidence>
<evidence type="ECO:0000313" key="17">
    <source>
        <dbReference type="EMBL" id="KAF7286476.1"/>
    </source>
</evidence>
<feature type="chain" id="PRO_5032552655" description="Cytochrome P450" evidence="16">
    <location>
        <begin position="20"/>
        <end position="526"/>
    </location>
</feature>
<evidence type="ECO:0000256" key="3">
    <source>
        <dbReference type="ARBA" id="ARBA00004406"/>
    </source>
</evidence>
<keyword evidence="8" id="KW-0492">Microsome</keyword>
<evidence type="ECO:0000256" key="8">
    <source>
        <dbReference type="ARBA" id="ARBA00022848"/>
    </source>
</evidence>
<dbReference type="InterPro" id="IPR002401">
    <property type="entry name" value="Cyt_P450_E_grp-I"/>
</dbReference>
<evidence type="ECO:0000256" key="12">
    <source>
        <dbReference type="ARBA" id="ARBA00023136"/>
    </source>
</evidence>
<comment type="caution">
    <text evidence="17">The sequence shown here is derived from an EMBL/GenBank/DDBJ whole genome shotgun (WGS) entry which is preliminary data.</text>
</comment>
<evidence type="ECO:0000256" key="16">
    <source>
        <dbReference type="SAM" id="SignalP"/>
    </source>
</evidence>
<dbReference type="InterPro" id="IPR050476">
    <property type="entry name" value="Insect_CytP450_Detox"/>
</dbReference>
<evidence type="ECO:0000256" key="13">
    <source>
        <dbReference type="PIRSR" id="PIRSR602401-1"/>
    </source>
</evidence>
<organism evidence="17 18">
    <name type="scientific">Rhynchophorus ferrugineus</name>
    <name type="common">Red palm weevil</name>
    <name type="synonym">Curculio ferrugineus</name>
    <dbReference type="NCBI Taxonomy" id="354439"/>
    <lineage>
        <taxon>Eukaryota</taxon>
        <taxon>Metazoa</taxon>
        <taxon>Ecdysozoa</taxon>
        <taxon>Arthropoda</taxon>
        <taxon>Hexapoda</taxon>
        <taxon>Insecta</taxon>
        <taxon>Pterygota</taxon>
        <taxon>Neoptera</taxon>
        <taxon>Endopterygota</taxon>
        <taxon>Coleoptera</taxon>
        <taxon>Polyphaga</taxon>
        <taxon>Cucujiformia</taxon>
        <taxon>Curculionidae</taxon>
        <taxon>Dryophthorinae</taxon>
        <taxon>Rhynchophorus</taxon>
    </lineage>
</organism>
<keyword evidence="5 13" id="KW-0349">Heme</keyword>
<evidence type="ECO:0000256" key="2">
    <source>
        <dbReference type="ARBA" id="ARBA00004174"/>
    </source>
</evidence>
<accession>A0A834IUU8</accession>
<keyword evidence="7" id="KW-0256">Endoplasmic reticulum</keyword>
<dbReference type="Pfam" id="PF00067">
    <property type="entry name" value="p450"/>
    <property type="match status" value="1"/>
</dbReference>
<dbReference type="GO" id="GO:0016705">
    <property type="term" value="F:oxidoreductase activity, acting on paired donors, with incorporation or reduction of molecular oxygen"/>
    <property type="evidence" value="ECO:0007669"/>
    <property type="project" value="InterPro"/>
</dbReference>
<evidence type="ECO:0000256" key="10">
    <source>
        <dbReference type="ARBA" id="ARBA00023004"/>
    </source>
</evidence>
<keyword evidence="16" id="KW-0732">Signal</keyword>
<comment type="similarity">
    <text evidence="4 14">Belongs to the cytochrome P450 family.</text>
</comment>
<comment type="cofactor">
    <cofactor evidence="1 13">
        <name>heme</name>
        <dbReference type="ChEBI" id="CHEBI:30413"/>
    </cofactor>
</comment>
<dbReference type="InterPro" id="IPR017972">
    <property type="entry name" value="Cyt_P450_CS"/>
</dbReference>
<dbReference type="EMBL" id="JAACXV010000025">
    <property type="protein sequence ID" value="KAF7286476.1"/>
    <property type="molecule type" value="Genomic_DNA"/>
</dbReference>
<evidence type="ECO:0000313" key="18">
    <source>
        <dbReference type="Proteomes" id="UP000625711"/>
    </source>
</evidence>
<keyword evidence="6 13" id="KW-0479">Metal-binding</keyword>
<evidence type="ECO:0000256" key="1">
    <source>
        <dbReference type="ARBA" id="ARBA00001971"/>
    </source>
</evidence>
<keyword evidence="9 14" id="KW-0560">Oxidoreductase</keyword>
<sequence>MFWLVLAAILAILIWYTLDKPLRYWSDRGVKQSKPWLIFGDSWVNVFRTKSFCEYIEWVYNMQPNSRYSGIYQFFTPTLILRDPDLIKQITVKDFDHFTDHSKFVDPEADPLWGKNLFALKGQRWREMRATLTGTFTSSKMKAMFSLMDEAADTFVKFYGDKGGDKIELEMKETYTRYTSDVIATTAFGIKVDSLTQPENTFYLMGRKITNFSGILISLKFFGFFLAPSLFKKFKISMLDKAASKFFRATINETIQMREDKGIVRPDMINMLLEARKGIKQEDNSDTIDAGFATVQESTDITKFRQLKQLTNDDITSQALIFFFAGFDAISTAMCFASYELAMNKDVQDRLREEIKQTYEENNRKLTYEALLKMKYMDMVVSELIRKWPQGGLLDRICTKPYTIEAVRPDETPVTIPVDGLLWIPVFGIHRDPAYYPDPEKFDPERFNDENKVKIKPYTYIPFGLGPRNCIASRFALLETKVLLFKMLLNFEISFSDKMHLPLRLSRGLNISVDGGFWFNLKRISS</sequence>
<dbReference type="PRINTS" id="PR00385">
    <property type="entry name" value="P450"/>
</dbReference>
<evidence type="ECO:0000256" key="14">
    <source>
        <dbReference type="RuleBase" id="RU000461"/>
    </source>
</evidence>
<dbReference type="InterPro" id="IPR001128">
    <property type="entry name" value="Cyt_P450"/>
</dbReference>
<keyword evidence="11 14" id="KW-0503">Monooxygenase</keyword>
<gene>
    <name evidence="17" type="ORF">GWI33_005115</name>
</gene>
<evidence type="ECO:0000256" key="15">
    <source>
        <dbReference type="SAM" id="Phobius"/>
    </source>
</evidence>
<name>A0A834IUU8_RHYFE</name>
<keyword evidence="18" id="KW-1185">Reference proteome</keyword>
<keyword evidence="12 15" id="KW-0472">Membrane</keyword>
<keyword evidence="15" id="KW-0812">Transmembrane</keyword>
<dbReference type="SUPFAM" id="SSF48264">
    <property type="entry name" value="Cytochrome P450"/>
    <property type="match status" value="1"/>
</dbReference>
<dbReference type="GO" id="GO:0005789">
    <property type="term" value="C:endoplasmic reticulum membrane"/>
    <property type="evidence" value="ECO:0007669"/>
    <property type="project" value="UniProtKB-SubCell"/>
</dbReference>
<dbReference type="GO" id="GO:0004497">
    <property type="term" value="F:monooxygenase activity"/>
    <property type="evidence" value="ECO:0007669"/>
    <property type="project" value="UniProtKB-KW"/>
</dbReference>
<dbReference type="Gene3D" id="1.10.630.10">
    <property type="entry name" value="Cytochrome P450"/>
    <property type="match status" value="1"/>
</dbReference>
<feature type="signal peptide" evidence="16">
    <location>
        <begin position="1"/>
        <end position="19"/>
    </location>
</feature>
<dbReference type="CDD" id="cd11056">
    <property type="entry name" value="CYP6-like"/>
    <property type="match status" value="1"/>
</dbReference>
<comment type="subcellular location">
    <subcellularLocation>
        <location evidence="3">Endoplasmic reticulum membrane</location>
        <topology evidence="3">Peripheral membrane protein</topology>
    </subcellularLocation>
    <subcellularLocation>
        <location evidence="2">Microsome membrane</location>
        <topology evidence="2">Peripheral membrane protein</topology>
    </subcellularLocation>
</comment>
<feature type="binding site" description="axial binding residue" evidence="13">
    <location>
        <position position="470"/>
    </location>
    <ligand>
        <name>heme</name>
        <dbReference type="ChEBI" id="CHEBI:30413"/>
    </ligand>
    <ligandPart>
        <name>Fe</name>
        <dbReference type="ChEBI" id="CHEBI:18248"/>
    </ligandPart>
</feature>
<dbReference type="InterPro" id="IPR036396">
    <property type="entry name" value="Cyt_P450_sf"/>
</dbReference>
<proteinExistence type="inferred from homology"/>
<keyword evidence="15" id="KW-1133">Transmembrane helix</keyword>
<dbReference type="PRINTS" id="PR00463">
    <property type="entry name" value="EP450I"/>
</dbReference>
<evidence type="ECO:0000256" key="4">
    <source>
        <dbReference type="ARBA" id="ARBA00010617"/>
    </source>
</evidence>
<reference evidence="17" key="1">
    <citation type="submission" date="2020-08" db="EMBL/GenBank/DDBJ databases">
        <title>Genome sequencing and assembly of the red palm weevil Rhynchophorus ferrugineus.</title>
        <authorList>
            <person name="Dias G.B."/>
            <person name="Bergman C.M."/>
            <person name="Manee M."/>
        </authorList>
    </citation>
    <scope>NUCLEOTIDE SEQUENCE</scope>
    <source>
        <strain evidence="17">AA-2017</strain>
        <tissue evidence="17">Whole larva</tissue>
    </source>
</reference>
<evidence type="ECO:0000256" key="5">
    <source>
        <dbReference type="ARBA" id="ARBA00022617"/>
    </source>
</evidence>
<dbReference type="OrthoDB" id="2789670at2759"/>
<dbReference type="GO" id="GO:0005506">
    <property type="term" value="F:iron ion binding"/>
    <property type="evidence" value="ECO:0007669"/>
    <property type="project" value="InterPro"/>
</dbReference>